<evidence type="ECO:0000313" key="1">
    <source>
        <dbReference type="EMBL" id="MFC5528421.1"/>
    </source>
</evidence>
<dbReference type="Proteomes" id="UP001596108">
    <property type="component" value="Unassembled WGS sequence"/>
</dbReference>
<protein>
    <recommendedName>
        <fullName evidence="3">DUF5405 domain-containing protein</fullName>
    </recommendedName>
</protein>
<reference evidence="2" key="1">
    <citation type="journal article" date="2019" name="Int. J. Syst. Evol. Microbiol.">
        <title>The Global Catalogue of Microorganisms (GCM) 10K type strain sequencing project: providing services to taxonomists for standard genome sequencing and annotation.</title>
        <authorList>
            <consortium name="The Broad Institute Genomics Platform"/>
            <consortium name="The Broad Institute Genome Sequencing Center for Infectious Disease"/>
            <person name="Wu L."/>
            <person name="Ma J."/>
        </authorList>
    </citation>
    <scope>NUCLEOTIDE SEQUENCE [LARGE SCALE GENOMIC DNA]</scope>
    <source>
        <strain evidence="2">CGMCC 1.18578</strain>
    </source>
</reference>
<accession>A0ABW0QTX5</accession>
<comment type="caution">
    <text evidence="1">The sequence shown here is derived from an EMBL/GenBank/DDBJ whole genome shotgun (WGS) entry which is preliminary data.</text>
</comment>
<evidence type="ECO:0008006" key="3">
    <source>
        <dbReference type="Google" id="ProtNLM"/>
    </source>
</evidence>
<dbReference type="EMBL" id="JBHSNC010000010">
    <property type="protein sequence ID" value="MFC5528421.1"/>
    <property type="molecule type" value="Genomic_DNA"/>
</dbReference>
<name>A0ABW0QTX5_9BACL</name>
<keyword evidence="2" id="KW-1185">Reference proteome</keyword>
<gene>
    <name evidence="1" type="ORF">ACFPQ4_03015</name>
</gene>
<sequence length="93" mass="10826">MKVHIEGNLYLESDERQFVLKEYTGGTNKDGNELYKTIAYLTDIQHAFRYILRQKIKETTASNVKELIADLQRIESWLHSILDSDQPRGEAAR</sequence>
<evidence type="ECO:0000313" key="2">
    <source>
        <dbReference type="Proteomes" id="UP001596108"/>
    </source>
</evidence>
<proteinExistence type="predicted"/>
<organism evidence="1 2">
    <name type="scientific">Cohnella yongneupensis</name>
    <dbReference type="NCBI Taxonomy" id="425006"/>
    <lineage>
        <taxon>Bacteria</taxon>
        <taxon>Bacillati</taxon>
        <taxon>Bacillota</taxon>
        <taxon>Bacilli</taxon>
        <taxon>Bacillales</taxon>
        <taxon>Paenibacillaceae</taxon>
        <taxon>Cohnella</taxon>
    </lineage>
</organism>
<dbReference type="RefSeq" id="WP_378110258.1">
    <property type="nucleotide sequence ID" value="NZ_JBHSNC010000010.1"/>
</dbReference>